<dbReference type="RefSeq" id="WP_131835212.1">
    <property type="nucleotide sequence ID" value="NZ_SMFY01000002.1"/>
</dbReference>
<evidence type="ECO:0000256" key="8">
    <source>
        <dbReference type="ARBA" id="ARBA00022833"/>
    </source>
</evidence>
<dbReference type="GO" id="GO:0006526">
    <property type="term" value="P:L-arginine biosynthetic process"/>
    <property type="evidence" value="ECO:0007669"/>
    <property type="project" value="UniProtKB-KW"/>
</dbReference>
<dbReference type="Gene3D" id="3.40.630.10">
    <property type="entry name" value="Zn peptidases"/>
    <property type="match status" value="1"/>
</dbReference>
<dbReference type="GO" id="GO:0008777">
    <property type="term" value="F:acetylornithine deacetylase activity"/>
    <property type="evidence" value="ECO:0007669"/>
    <property type="project" value="TreeGrafter"/>
</dbReference>
<evidence type="ECO:0000256" key="2">
    <source>
        <dbReference type="ARBA" id="ARBA00005691"/>
    </source>
</evidence>
<dbReference type="EMBL" id="SMFY01000002">
    <property type="protein sequence ID" value="TCK28019.1"/>
    <property type="molecule type" value="Genomic_DNA"/>
</dbReference>
<keyword evidence="9" id="KW-0170">Cobalt</keyword>
<keyword evidence="4" id="KW-0055">Arginine biosynthesis</keyword>
<evidence type="ECO:0000256" key="9">
    <source>
        <dbReference type="ARBA" id="ARBA00023285"/>
    </source>
</evidence>
<feature type="region of interest" description="Disordered" evidence="10">
    <location>
        <begin position="375"/>
        <end position="405"/>
    </location>
</feature>
<gene>
    <name evidence="12" type="ORF">EV667_2015</name>
</gene>
<dbReference type="SUPFAM" id="SSF55031">
    <property type="entry name" value="Bacterial exopeptidase dimerisation domain"/>
    <property type="match status" value="1"/>
</dbReference>
<keyword evidence="5" id="KW-0028">Amino-acid biosynthesis</keyword>
<evidence type="ECO:0000256" key="3">
    <source>
        <dbReference type="ARBA" id="ARBA00022490"/>
    </source>
</evidence>
<evidence type="ECO:0000256" key="4">
    <source>
        <dbReference type="ARBA" id="ARBA00022571"/>
    </source>
</evidence>
<evidence type="ECO:0000313" key="13">
    <source>
        <dbReference type="Proteomes" id="UP000295030"/>
    </source>
</evidence>
<dbReference type="Proteomes" id="UP000295030">
    <property type="component" value="Unassembled WGS sequence"/>
</dbReference>
<dbReference type="NCBIfam" id="TIGR01892">
    <property type="entry name" value="AcOrn-deacetyl"/>
    <property type="match status" value="1"/>
</dbReference>
<dbReference type="PROSITE" id="PS00759">
    <property type="entry name" value="ARGE_DAPE_CPG2_2"/>
    <property type="match status" value="1"/>
</dbReference>
<reference evidence="12 13" key="1">
    <citation type="submission" date="2019-03" db="EMBL/GenBank/DDBJ databases">
        <title>Genomic Encyclopedia of Type Strains, Phase IV (KMG-IV): sequencing the most valuable type-strain genomes for metagenomic binning, comparative biology and taxonomic classification.</title>
        <authorList>
            <person name="Goeker M."/>
        </authorList>
    </citation>
    <scope>NUCLEOTIDE SEQUENCE [LARGE SCALE GENOMIC DNA]</scope>
    <source>
        <strain evidence="12 13">DSM 101</strain>
    </source>
</reference>
<evidence type="ECO:0000256" key="6">
    <source>
        <dbReference type="ARBA" id="ARBA00022723"/>
    </source>
</evidence>
<keyword evidence="3" id="KW-0963">Cytoplasm</keyword>
<name>A0A4R1I5V6_ANCAQ</name>
<dbReference type="Pfam" id="PF07687">
    <property type="entry name" value="M20_dimer"/>
    <property type="match status" value="1"/>
</dbReference>
<comment type="cofactor">
    <cofactor evidence="1">
        <name>Zn(2+)</name>
        <dbReference type="ChEBI" id="CHEBI:29105"/>
    </cofactor>
</comment>
<sequence length="405" mass="42580">MNVVQILERLVSFPSVVGTPNGAIVDWIAAYLESHSVRVHVLPGPEGDRANLFATLGPEDRPGYILSGHMDVVPAQEAEWRSDPFTLRAEGYALYGRGTSDMKGFLAAVLASVPALKAGRLGRPLHIAFSYDEEAGCRGAPHLISRLSELCAPPLGAIIGEPSGMRGVRAHKGKAAARIRVEGRAGHSSRPDQGINAIHLMAEVLAKAVDTANALAEGPHDPTFEPPYSSMQIGTIAGGQALNIVPDLCVADLEARAIPGIAPSALLEPVYAVVRSLAARGVTATWEKLSDYPALCLPVDAPLAKLVEKLTGEPSLAAVSYGTEAGLYQNAGIPSIICGPGDIARAHKPNEFIRLDELTSCQTFIEALGAALSHDRGDDHEKWSGPAEERAGTGRATDGEARIGA</sequence>
<keyword evidence="7" id="KW-0378">Hydrolase</keyword>
<evidence type="ECO:0000256" key="5">
    <source>
        <dbReference type="ARBA" id="ARBA00022605"/>
    </source>
</evidence>
<protein>
    <submittedName>
        <fullName evidence="12">Acetylornithine deacetylase</fullName>
    </submittedName>
</protein>
<dbReference type="SUPFAM" id="SSF53187">
    <property type="entry name" value="Zn-dependent exopeptidases"/>
    <property type="match status" value="1"/>
</dbReference>
<dbReference type="GO" id="GO:0046872">
    <property type="term" value="F:metal ion binding"/>
    <property type="evidence" value="ECO:0007669"/>
    <property type="project" value="UniProtKB-KW"/>
</dbReference>
<keyword evidence="6" id="KW-0479">Metal-binding</keyword>
<evidence type="ECO:0000259" key="11">
    <source>
        <dbReference type="Pfam" id="PF07687"/>
    </source>
</evidence>
<dbReference type="InterPro" id="IPR001261">
    <property type="entry name" value="ArgE/DapE_CS"/>
</dbReference>
<evidence type="ECO:0000256" key="7">
    <source>
        <dbReference type="ARBA" id="ARBA00022801"/>
    </source>
</evidence>
<keyword evidence="13" id="KW-1185">Reference proteome</keyword>
<dbReference type="NCBIfam" id="NF005710">
    <property type="entry name" value="PRK07522.1"/>
    <property type="match status" value="1"/>
</dbReference>
<evidence type="ECO:0000256" key="1">
    <source>
        <dbReference type="ARBA" id="ARBA00001947"/>
    </source>
</evidence>
<comment type="caution">
    <text evidence="12">The sequence shown here is derived from an EMBL/GenBank/DDBJ whole genome shotgun (WGS) entry which is preliminary data.</text>
</comment>
<dbReference type="CDD" id="cd03894">
    <property type="entry name" value="M20_ArgE"/>
    <property type="match status" value="1"/>
</dbReference>
<dbReference type="InterPro" id="IPR002933">
    <property type="entry name" value="Peptidase_M20"/>
</dbReference>
<dbReference type="AlphaFoldDB" id="A0A4R1I5V6"/>
<accession>A0A4R1I5V6</accession>
<feature type="domain" description="Peptidase M20 dimerisation" evidence="11">
    <location>
        <begin position="170"/>
        <end position="280"/>
    </location>
</feature>
<evidence type="ECO:0000256" key="10">
    <source>
        <dbReference type="SAM" id="MobiDB-lite"/>
    </source>
</evidence>
<comment type="similarity">
    <text evidence="2">Belongs to the peptidase M20A family. ArgE subfamily.</text>
</comment>
<organism evidence="12 13">
    <name type="scientific">Ancylobacter aquaticus</name>
    <dbReference type="NCBI Taxonomy" id="100"/>
    <lineage>
        <taxon>Bacteria</taxon>
        <taxon>Pseudomonadati</taxon>
        <taxon>Pseudomonadota</taxon>
        <taxon>Alphaproteobacteria</taxon>
        <taxon>Hyphomicrobiales</taxon>
        <taxon>Xanthobacteraceae</taxon>
        <taxon>Ancylobacter</taxon>
    </lineage>
</organism>
<dbReference type="InterPro" id="IPR010169">
    <property type="entry name" value="AcOrn-deacetyl"/>
</dbReference>
<dbReference type="Pfam" id="PF01546">
    <property type="entry name" value="Peptidase_M20"/>
    <property type="match status" value="1"/>
</dbReference>
<dbReference type="Gene3D" id="3.30.70.360">
    <property type="match status" value="1"/>
</dbReference>
<evidence type="ECO:0000313" key="12">
    <source>
        <dbReference type="EMBL" id="TCK28019.1"/>
    </source>
</evidence>
<keyword evidence="8" id="KW-0862">Zinc</keyword>
<dbReference type="PANTHER" id="PTHR43808:SF31">
    <property type="entry name" value="N-ACETYL-L-CITRULLINE DEACETYLASE"/>
    <property type="match status" value="1"/>
</dbReference>
<proteinExistence type="inferred from homology"/>
<dbReference type="OrthoDB" id="9809784at2"/>
<dbReference type="PANTHER" id="PTHR43808">
    <property type="entry name" value="ACETYLORNITHINE DEACETYLASE"/>
    <property type="match status" value="1"/>
</dbReference>
<dbReference type="InterPro" id="IPR036264">
    <property type="entry name" value="Bact_exopeptidase_dim_dom"/>
</dbReference>
<dbReference type="InterPro" id="IPR050072">
    <property type="entry name" value="Peptidase_M20A"/>
</dbReference>
<dbReference type="InterPro" id="IPR011650">
    <property type="entry name" value="Peptidase_M20_dimer"/>
</dbReference>